<dbReference type="EMBL" id="JADNYJ010000013">
    <property type="protein sequence ID" value="KAF8907862.1"/>
    <property type="molecule type" value="Genomic_DNA"/>
</dbReference>
<evidence type="ECO:0000313" key="1">
    <source>
        <dbReference type="EMBL" id="KAF8907862.1"/>
    </source>
</evidence>
<protein>
    <submittedName>
        <fullName evidence="1">Uncharacterized protein</fullName>
    </submittedName>
</protein>
<reference evidence="1" key="1">
    <citation type="submission" date="2020-11" db="EMBL/GenBank/DDBJ databases">
        <authorList>
            <consortium name="DOE Joint Genome Institute"/>
            <person name="Ahrendt S."/>
            <person name="Riley R."/>
            <person name="Andreopoulos W."/>
            <person name="LaButti K."/>
            <person name="Pangilinan J."/>
            <person name="Ruiz-duenas F.J."/>
            <person name="Barrasa J.M."/>
            <person name="Sanchez-Garcia M."/>
            <person name="Camarero S."/>
            <person name="Miyauchi S."/>
            <person name="Serrano A."/>
            <person name="Linde D."/>
            <person name="Babiker R."/>
            <person name="Drula E."/>
            <person name="Ayuso-Fernandez I."/>
            <person name="Pacheco R."/>
            <person name="Padilla G."/>
            <person name="Ferreira P."/>
            <person name="Barriuso J."/>
            <person name="Kellner H."/>
            <person name="Castanera R."/>
            <person name="Alfaro M."/>
            <person name="Ramirez L."/>
            <person name="Pisabarro A.G."/>
            <person name="Kuo A."/>
            <person name="Tritt A."/>
            <person name="Lipzen A."/>
            <person name="He G."/>
            <person name="Yan M."/>
            <person name="Ng V."/>
            <person name="Cullen D."/>
            <person name="Martin F."/>
            <person name="Rosso M.-N."/>
            <person name="Henrissat B."/>
            <person name="Hibbett D."/>
            <person name="Martinez A.T."/>
            <person name="Grigoriev I.V."/>
        </authorList>
    </citation>
    <scope>NUCLEOTIDE SEQUENCE</scope>
    <source>
        <strain evidence="1">AH 44721</strain>
    </source>
</reference>
<evidence type="ECO:0000313" key="2">
    <source>
        <dbReference type="Proteomes" id="UP000724874"/>
    </source>
</evidence>
<gene>
    <name evidence="1" type="ORF">CPB84DRAFT_1843715</name>
</gene>
<dbReference type="Proteomes" id="UP000724874">
    <property type="component" value="Unassembled WGS sequence"/>
</dbReference>
<name>A0A9P5TR19_GYMJU</name>
<sequence length="80" mass="9105">MSGIKGSPLNFARRPFPDALAKSGVQRDYRVVVKDEFHSPMTLVDYWDAIRKGGMDFWNMTEKMVLENVRKSGVQVLSKA</sequence>
<keyword evidence="2" id="KW-1185">Reference proteome</keyword>
<comment type="caution">
    <text evidence="1">The sequence shown here is derived from an EMBL/GenBank/DDBJ whole genome shotgun (WGS) entry which is preliminary data.</text>
</comment>
<proteinExistence type="predicted"/>
<dbReference type="AlphaFoldDB" id="A0A9P5TR19"/>
<organism evidence="1 2">
    <name type="scientific">Gymnopilus junonius</name>
    <name type="common">Spectacular rustgill mushroom</name>
    <name type="synonym">Gymnopilus spectabilis subsp. junonius</name>
    <dbReference type="NCBI Taxonomy" id="109634"/>
    <lineage>
        <taxon>Eukaryota</taxon>
        <taxon>Fungi</taxon>
        <taxon>Dikarya</taxon>
        <taxon>Basidiomycota</taxon>
        <taxon>Agaricomycotina</taxon>
        <taxon>Agaricomycetes</taxon>
        <taxon>Agaricomycetidae</taxon>
        <taxon>Agaricales</taxon>
        <taxon>Agaricineae</taxon>
        <taxon>Hymenogastraceae</taxon>
        <taxon>Gymnopilus</taxon>
    </lineage>
</organism>
<accession>A0A9P5TR19</accession>
<dbReference type="OrthoDB" id="41238at2759"/>